<dbReference type="Proteomes" id="UP000244168">
    <property type="component" value="Unassembled WGS sequence"/>
</dbReference>
<dbReference type="InterPro" id="IPR006439">
    <property type="entry name" value="HAD-SF_hydro_IA"/>
</dbReference>
<comment type="cofactor">
    <cofactor evidence="1">
        <name>Mg(2+)</name>
        <dbReference type="ChEBI" id="CHEBI:18420"/>
    </cofactor>
</comment>
<dbReference type="GO" id="GO:0044281">
    <property type="term" value="P:small molecule metabolic process"/>
    <property type="evidence" value="ECO:0007669"/>
    <property type="project" value="UniProtKB-ARBA"/>
</dbReference>
<evidence type="ECO:0000313" key="5">
    <source>
        <dbReference type="EMBL" id="PTR01594.1"/>
    </source>
</evidence>
<evidence type="ECO:0000256" key="2">
    <source>
        <dbReference type="ARBA" id="ARBA00022723"/>
    </source>
</evidence>
<proteinExistence type="predicted"/>
<dbReference type="PANTHER" id="PTHR46470:SF2">
    <property type="entry name" value="GLYCERALDEHYDE 3-PHOSPHATE PHOSPHATASE"/>
    <property type="match status" value="1"/>
</dbReference>
<keyword evidence="2" id="KW-0479">Metal-binding</keyword>
<evidence type="ECO:0000313" key="6">
    <source>
        <dbReference type="Proteomes" id="UP000244168"/>
    </source>
</evidence>
<dbReference type="PANTHER" id="PTHR46470">
    <property type="entry name" value="N-ACYLNEURAMINATE-9-PHOSPHATASE"/>
    <property type="match status" value="1"/>
</dbReference>
<dbReference type="InterPro" id="IPR041492">
    <property type="entry name" value="HAD_2"/>
</dbReference>
<evidence type="ECO:0000256" key="1">
    <source>
        <dbReference type="ARBA" id="ARBA00001946"/>
    </source>
</evidence>
<name>A0A2T5JGS4_9SPHI</name>
<dbReference type="AlphaFoldDB" id="A0A2T5JGS4"/>
<accession>A0A2T5JGS4</accession>
<dbReference type="SUPFAM" id="SSF56784">
    <property type="entry name" value="HAD-like"/>
    <property type="match status" value="1"/>
</dbReference>
<keyword evidence="6" id="KW-1185">Reference proteome</keyword>
<dbReference type="NCBIfam" id="TIGR01549">
    <property type="entry name" value="HAD-SF-IA-v1"/>
    <property type="match status" value="1"/>
</dbReference>
<dbReference type="SFLD" id="SFLDS00003">
    <property type="entry name" value="Haloacid_Dehalogenase"/>
    <property type="match status" value="1"/>
</dbReference>
<dbReference type="SFLD" id="SFLDG01129">
    <property type="entry name" value="C1.5:_HAD__Beta-PGM__Phosphata"/>
    <property type="match status" value="1"/>
</dbReference>
<dbReference type="InterPro" id="IPR023214">
    <property type="entry name" value="HAD_sf"/>
</dbReference>
<dbReference type="Gene3D" id="3.40.50.1000">
    <property type="entry name" value="HAD superfamily/HAD-like"/>
    <property type="match status" value="1"/>
</dbReference>
<keyword evidence="4" id="KW-0460">Magnesium</keyword>
<dbReference type="OrthoDB" id="9809962at2"/>
<dbReference type="RefSeq" id="WP_107826969.1">
    <property type="nucleotide sequence ID" value="NZ_CP160205.1"/>
</dbReference>
<dbReference type="GO" id="GO:0046872">
    <property type="term" value="F:metal ion binding"/>
    <property type="evidence" value="ECO:0007669"/>
    <property type="project" value="UniProtKB-KW"/>
</dbReference>
<reference evidence="5 6" key="1">
    <citation type="submission" date="2018-04" db="EMBL/GenBank/DDBJ databases">
        <title>Genomic Encyclopedia of Archaeal and Bacterial Type Strains, Phase II (KMG-II): from individual species to whole genera.</title>
        <authorList>
            <person name="Goeker M."/>
        </authorList>
    </citation>
    <scope>NUCLEOTIDE SEQUENCE [LARGE SCALE GENOMIC DNA]</scope>
    <source>
        <strain evidence="5 6">DSM 26809</strain>
    </source>
</reference>
<protein>
    <submittedName>
        <fullName evidence="5">Putative hydrolase of the HAD superfamily</fullName>
    </submittedName>
</protein>
<organism evidence="5 6">
    <name type="scientific">Mucilaginibacter yixingensis</name>
    <dbReference type="NCBI Taxonomy" id="1295612"/>
    <lineage>
        <taxon>Bacteria</taxon>
        <taxon>Pseudomonadati</taxon>
        <taxon>Bacteroidota</taxon>
        <taxon>Sphingobacteriia</taxon>
        <taxon>Sphingobacteriales</taxon>
        <taxon>Sphingobacteriaceae</taxon>
        <taxon>Mucilaginibacter</taxon>
    </lineage>
</organism>
<dbReference type="Gene3D" id="1.10.150.520">
    <property type="match status" value="1"/>
</dbReference>
<sequence length="214" mass="25025">MKYNKVVVFDLDDTLYNEVDYLKSAYYEIAQYVDANEFGLSDEMFQNYTNGSNVFKLLIGKYPAFAMDDLLYKYRNHLPSILPREGALELLLKLKQEKTILGLITDGRSVSQRNKLNALNITHFFDDIIISEEFGSEKPCIANYMFFEKYSADEYYYIADNVKKDFIGPNNLKWSTICIMDNGKHIHKQQFNLEQVFLPKHQITKLSDAYNIIK</sequence>
<evidence type="ECO:0000256" key="4">
    <source>
        <dbReference type="ARBA" id="ARBA00022842"/>
    </source>
</evidence>
<evidence type="ECO:0000256" key="3">
    <source>
        <dbReference type="ARBA" id="ARBA00022801"/>
    </source>
</evidence>
<comment type="caution">
    <text evidence="5">The sequence shown here is derived from an EMBL/GenBank/DDBJ whole genome shotgun (WGS) entry which is preliminary data.</text>
</comment>
<dbReference type="InterPro" id="IPR051400">
    <property type="entry name" value="HAD-like_hydrolase"/>
</dbReference>
<dbReference type="Pfam" id="PF13419">
    <property type="entry name" value="HAD_2"/>
    <property type="match status" value="1"/>
</dbReference>
<dbReference type="EMBL" id="QAOQ01000001">
    <property type="protein sequence ID" value="PTR01594.1"/>
    <property type="molecule type" value="Genomic_DNA"/>
</dbReference>
<gene>
    <name evidence="5" type="ORF">C8P68_101829</name>
</gene>
<dbReference type="GO" id="GO:0016791">
    <property type="term" value="F:phosphatase activity"/>
    <property type="evidence" value="ECO:0007669"/>
    <property type="project" value="TreeGrafter"/>
</dbReference>
<keyword evidence="3 5" id="KW-0378">Hydrolase</keyword>
<dbReference type="InterPro" id="IPR036412">
    <property type="entry name" value="HAD-like_sf"/>
</dbReference>